<keyword evidence="12" id="KW-1185">Reference proteome</keyword>
<evidence type="ECO:0000256" key="8">
    <source>
        <dbReference type="SAM" id="Phobius"/>
    </source>
</evidence>
<keyword evidence="5 8" id="KW-0472">Membrane</keyword>
<evidence type="ECO:0000256" key="1">
    <source>
        <dbReference type="ARBA" id="ARBA00004651"/>
    </source>
</evidence>
<dbReference type="RefSeq" id="WP_230106863.1">
    <property type="nucleotide sequence ID" value="NZ_AP024845.1"/>
</dbReference>
<comment type="similarity">
    <text evidence="6">Belongs to the ABC-4 integral membrane protein family.</text>
</comment>
<dbReference type="Pfam" id="PF02687">
    <property type="entry name" value="FtsX"/>
    <property type="match status" value="1"/>
</dbReference>
<reference evidence="12" key="1">
    <citation type="journal article" date="2023" name="Int. J. Syst. Evol. Microbiol.">
        <title>Claveliimonas bilis gen. nov., sp. nov., deoxycholic acid-producing bacteria isolated from human faeces, and reclassification of Sellimonas monacensis Zenner et al. 2021 as Claveliimonas monacensis comb. nov.</title>
        <authorList>
            <person name="Hisatomi A."/>
            <person name="Kastawa N.W.E.P.G."/>
            <person name="Song I."/>
            <person name="Ohkuma M."/>
            <person name="Fukiya S."/>
            <person name="Sakamoto M."/>
        </authorList>
    </citation>
    <scope>NUCLEOTIDE SEQUENCE [LARGE SCALE GENOMIC DNA]</scope>
    <source>
        <strain evidence="12">12BBH14</strain>
    </source>
</reference>
<comment type="subcellular location">
    <subcellularLocation>
        <location evidence="1">Cell membrane</location>
        <topology evidence="1">Multi-pass membrane protein</topology>
    </subcellularLocation>
</comment>
<feature type="transmembrane region" description="Helical" evidence="8">
    <location>
        <begin position="338"/>
        <end position="359"/>
    </location>
</feature>
<evidence type="ECO:0000256" key="4">
    <source>
        <dbReference type="ARBA" id="ARBA00022989"/>
    </source>
</evidence>
<evidence type="ECO:0000256" key="3">
    <source>
        <dbReference type="ARBA" id="ARBA00022692"/>
    </source>
</evidence>
<evidence type="ECO:0000256" key="6">
    <source>
        <dbReference type="ARBA" id="ARBA00038076"/>
    </source>
</evidence>
<feature type="domain" description="ABC3 transporter permease C-terminal" evidence="9">
    <location>
        <begin position="346"/>
        <end position="467"/>
    </location>
</feature>
<keyword evidence="2" id="KW-1003">Cell membrane</keyword>
<sequence>MNWIDLLRMSSGNLKRRKLRTFLTVLGVIIGTTSIVVMISLGLGMQQMIYQEIEQSGGLNTITVSSGSTGNGMTSYSSGGAGEEEKEKWITDSVVEQFSQIEHVVSAQPVYRMSVMLLKGGYQSWTELIAMTPEGLASQNIDLAPGGRLPQTGTGQLELLYGNGIITSFADKKGNNSYYETGELPDIDLAHDSMFLVLDEAGYQAGQDPSAMSAGTGDQTDGEGTGQNPTKAAKKHAVHASGVVAGDVDFYNSHYYNVYCDLDTLKPMLKKEFSGRAIPGQPVTKSGKPYKEFSYTQAQVKVDDIHAVDETAAMIRQMGFQADTNVEYLESAKGQLKIIQAVLGGIGAVSLLVAAIGIANTMMMSIYERTKEIGVIKVLGCSLRNIKEMFLMEAAFIGLLGGAIGSILSYIISTVINVIVSSSKAMGIEGEISYIPLWLIMAAVVFAVFVGMAAGYFPALRAMRLSPLAAIRND</sequence>
<feature type="transmembrane region" description="Helical" evidence="8">
    <location>
        <begin position="432"/>
        <end position="457"/>
    </location>
</feature>
<keyword evidence="3 8" id="KW-0812">Transmembrane</keyword>
<evidence type="ECO:0000259" key="10">
    <source>
        <dbReference type="Pfam" id="PF12704"/>
    </source>
</evidence>
<dbReference type="InterPro" id="IPR003838">
    <property type="entry name" value="ABC3_permease_C"/>
</dbReference>
<evidence type="ECO:0000313" key="12">
    <source>
        <dbReference type="Proteomes" id="UP001305815"/>
    </source>
</evidence>
<protein>
    <submittedName>
        <fullName evidence="11">ABC transporter permease</fullName>
    </submittedName>
</protein>
<dbReference type="EMBL" id="AP027742">
    <property type="protein sequence ID" value="BDZ76732.1"/>
    <property type="molecule type" value="Genomic_DNA"/>
</dbReference>
<feature type="region of interest" description="Disordered" evidence="7">
    <location>
        <begin position="207"/>
        <end position="232"/>
    </location>
</feature>
<name>A0ABN6YUD7_9FIRM</name>
<dbReference type="Proteomes" id="UP001305815">
    <property type="component" value="Chromosome"/>
</dbReference>
<dbReference type="Pfam" id="PF12704">
    <property type="entry name" value="MacB_PCD"/>
    <property type="match status" value="1"/>
</dbReference>
<feature type="transmembrane region" description="Helical" evidence="8">
    <location>
        <begin position="394"/>
        <end position="420"/>
    </location>
</feature>
<dbReference type="InterPro" id="IPR050250">
    <property type="entry name" value="Macrolide_Exporter_MacB"/>
</dbReference>
<feature type="domain" description="MacB-like periplasmic core" evidence="10">
    <location>
        <begin position="21"/>
        <end position="146"/>
    </location>
</feature>
<feature type="transmembrane region" description="Helical" evidence="8">
    <location>
        <begin position="21"/>
        <end position="45"/>
    </location>
</feature>
<proteinExistence type="inferred from homology"/>
<dbReference type="PANTHER" id="PTHR30572:SF4">
    <property type="entry name" value="ABC TRANSPORTER PERMEASE YTRF"/>
    <property type="match status" value="1"/>
</dbReference>
<accession>A0ABN6YUD7</accession>
<keyword evidence="4 8" id="KW-1133">Transmembrane helix</keyword>
<evidence type="ECO:0000256" key="5">
    <source>
        <dbReference type="ARBA" id="ARBA00023136"/>
    </source>
</evidence>
<evidence type="ECO:0000256" key="7">
    <source>
        <dbReference type="SAM" id="MobiDB-lite"/>
    </source>
</evidence>
<dbReference type="InterPro" id="IPR025857">
    <property type="entry name" value="MacB_PCD"/>
</dbReference>
<organism evidence="11 12">
    <name type="scientific">Claveliimonas bilis</name>
    <dbReference type="NCBI Taxonomy" id="3028070"/>
    <lineage>
        <taxon>Bacteria</taxon>
        <taxon>Bacillati</taxon>
        <taxon>Bacillota</taxon>
        <taxon>Clostridia</taxon>
        <taxon>Lachnospirales</taxon>
        <taxon>Lachnospiraceae</taxon>
        <taxon>Claveliimonas</taxon>
    </lineage>
</organism>
<dbReference type="PANTHER" id="PTHR30572">
    <property type="entry name" value="MEMBRANE COMPONENT OF TRANSPORTER-RELATED"/>
    <property type="match status" value="1"/>
</dbReference>
<gene>
    <name evidence="11" type="ORF">Lac1_09150</name>
</gene>
<evidence type="ECO:0000256" key="2">
    <source>
        <dbReference type="ARBA" id="ARBA00022475"/>
    </source>
</evidence>
<evidence type="ECO:0000313" key="11">
    <source>
        <dbReference type="EMBL" id="BDZ76732.1"/>
    </source>
</evidence>
<evidence type="ECO:0000259" key="9">
    <source>
        <dbReference type="Pfam" id="PF02687"/>
    </source>
</evidence>